<evidence type="ECO:0000256" key="1">
    <source>
        <dbReference type="SAM" id="SignalP"/>
    </source>
</evidence>
<dbReference type="SUPFAM" id="SSF53850">
    <property type="entry name" value="Periplasmic binding protein-like II"/>
    <property type="match status" value="1"/>
</dbReference>
<dbReference type="Gene3D" id="3.40.190.10">
    <property type="entry name" value="Periplasmic binding protein-like II"/>
    <property type="match status" value="2"/>
</dbReference>
<reference evidence="2" key="1">
    <citation type="journal article" date="2022" name="Arch. Microbiol.">
        <title>Pseudodesulfovibrio sediminis sp. nov., a mesophilic and neutrophilic sulfate-reducing bacterium isolated from sediment of a brackish lake.</title>
        <authorList>
            <person name="Takahashi A."/>
            <person name="Kojima H."/>
            <person name="Watanabe M."/>
            <person name="Fukui M."/>
        </authorList>
    </citation>
    <scope>NUCLEOTIDE SEQUENCE</scope>
    <source>
        <strain evidence="2">SF6</strain>
    </source>
</reference>
<evidence type="ECO:0008006" key="4">
    <source>
        <dbReference type="Google" id="ProtNLM"/>
    </source>
</evidence>
<organism evidence="2 3">
    <name type="scientific">Pseudodesulfovibrio sediminis</name>
    <dbReference type="NCBI Taxonomy" id="2810563"/>
    <lineage>
        <taxon>Bacteria</taxon>
        <taxon>Pseudomonadati</taxon>
        <taxon>Thermodesulfobacteriota</taxon>
        <taxon>Desulfovibrionia</taxon>
        <taxon>Desulfovibrionales</taxon>
        <taxon>Desulfovibrionaceae</taxon>
    </lineage>
</organism>
<feature type="chain" id="PRO_5045940830" description="Solute-binding protein family 3/N-terminal domain-containing protein" evidence="1">
    <location>
        <begin position="35"/>
        <end position="260"/>
    </location>
</feature>
<evidence type="ECO:0000313" key="3">
    <source>
        <dbReference type="Proteomes" id="UP001053296"/>
    </source>
</evidence>
<gene>
    <name evidence="2" type="ORF">PSDVSF_23160</name>
</gene>
<dbReference type="Proteomes" id="UP001053296">
    <property type="component" value="Chromosome"/>
</dbReference>
<name>A0ABN6EUZ1_9BACT</name>
<keyword evidence="3" id="KW-1185">Reference proteome</keyword>
<feature type="signal peptide" evidence="1">
    <location>
        <begin position="1"/>
        <end position="34"/>
    </location>
</feature>
<dbReference type="EMBL" id="AP024485">
    <property type="protein sequence ID" value="BCS89074.1"/>
    <property type="molecule type" value="Genomic_DNA"/>
</dbReference>
<proteinExistence type="predicted"/>
<protein>
    <recommendedName>
        <fullName evidence="4">Solute-binding protein family 3/N-terminal domain-containing protein</fullName>
    </recommendedName>
</protein>
<keyword evidence="1" id="KW-0732">Signal</keyword>
<sequence>MDLKVVFCNSTQMKIIFFIVVQFCMFCASCGAFAADIREVISVGPNWETFTNRDGSGLYHEILREVFKLHGVTVRHEYVPSDRGDELVREGVADMMICDDRAAESLVLARYPMYVSDYFVFFKKSRIGRWKGPESLKNKEIVCQKGYYHDWDFPVPVRLRSMPSGANALNMIIMDRSDFYVDDLTFIEISIKEAGKIYDPEKYDIRKAGNRSYHPLFMTSERGLAVMQMFNDGILQLHQEDQLRPIYEKWGYQYPDFDNF</sequence>
<accession>A0ABN6EUZ1</accession>
<evidence type="ECO:0000313" key="2">
    <source>
        <dbReference type="EMBL" id="BCS89074.1"/>
    </source>
</evidence>